<dbReference type="SUPFAM" id="SSF47819">
    <property type="entry name" value="HRDC-like"/>
    <property type="match status" value="1"/>
</dbReference>
<reference evidence="17" key="1">
    <citation type="journal article" date="2023" name="Int. J. Syst. Evol. Microbiol.">
        <title>Methylocystis iwaonis sp. nov., a type II methane-oxidizing bacterium from surface soil of a rice paddy field in Japan, and emended description of the genus Methylocystis (ex Whittenbury et al. 1970) Bowman et al. 1993.</title>
        <authorList>
            <person name="Kaise H."/>
            <person name="Sawadogo J.B."/>
            <person name="Alam M.S."/>
            <person name="Ueno C."/>
            <person name="Dianou D."/>
            <person name="Shinjo R."/>
            <person name="Asakawa S."/>
        </authorList>
    </citation>
    <scope>NUCLEOTIDE SEQUENCE</scope>
    <source>
        <strain evidence="17">LMG27198</strain>
    </source>
</reference>
<dbReference type="InterPro" id="IPR001650">
    <property type="entry name" value="Helicase_C-like"/>
</dbReference>
<dbReference type="SMART" id="SM00487">
    <property type="entry name" value="DEXDc"/>
    <property type="match status" value="1"/>
</dbReference>
<dbReference type="GO" id="GO:0043590">
    <property type="term" value="C:bacterial nucleoid"/>
    <property type="evidence" value="ECO:0007669"/>
    <property type="project" value="TreeGrafter"/>
</dbReference>
<protein>
    <recommendedName>
        <fullName evidence="12">ATP-dependent DNA helicase RecQ</fullName>
        <ecNumber evidence="11">5.6.2.4</ecNumber>
    </recommendedName>
    <alternativeName>
        <fullName evidence="13">DNA 3'-5' helicase RecQ</fullName>
    </alternativeName>
</protein>
<dbReference type="InterPro" id="IPR002121">
    <property type="entry name" value="HRDC_dom"/>
</dbReference>
<dbReference type="InterPro" id="IPR004589">
    <property type="entry name" value="DNA_helicase_ATP-dep_RecQ"/>
</dbReference>
<evidence type="ECO:0000259" key="15">
    <source>
        <dbReference type="PROSITE" id="PS51192"/>
    </source>
</evidence>
<evidence type="ECO:0000256" key="3">
    <source>
        <dbReference type="ARBA" id="ARBA00022723"/>
    </source>
</evidence>
<feature type="domain" description="HRDC" evidence="14">
    <location>
        <begin position="466"/>
        <end position="534"/>
    </location>
</feature>
<dbReference type="PROSITE" id="PS50967">
    <property type="entry name" value="HRDC"/>
    <property type="match status" value="1"/>
</dbReference>
<dbReference type="EMBL" id="BSEC01000001">
    <property type="protein sequence ID" value="GLI91299.1"/>
    <property type="molecule type" value="Genomic_DNA"/>
</dbReference>
<comment type="catalytic activity">
    <reaction evidence="10">
        <text>Couples ATP hydrolysis with the unwinding of duplex DNA by translocating in the 3'-5' direction.</text>
        <dbReference type="EC" id="5.6.2.4"/>
    </reaction>
</comment>
<dbReference type="GO" id="GO:0005524">
    <property type="term" value="F:ATP binding"/>
    <property type="evidence" value="ECO:0007669"/>
    <property type="project" value="UniProtKB-KW"/>
</dbReference>
<dbReference type="SMART" id="SM00490">
    <property type="entry name" value="HELICc"/>
    <property type="match status" value="1"/>
</dbReference>
<dbReference type="Pfam" id="PF00270">
    <property type="entry name" value="DEAD"/>
    <property type="match status" value="1"/>
</dbReference>
<keyword evidence="18" id="KW-1185">Reference proteome</keyword>
<keyword evidence="6" id="KW-0347">Helicase</keyword>
<proteinExistence type="inferred from homology"/>
<dbReference type="InterPro" id="IPR044876">
    <property type="entry name" value="HRDC_dom_sf"/>
</dbReference>
<name>A0A9W6LQJ6_9HYPH</name>
<dbReference type="GO" id="GO:0030894">
    <property type="term" value="C:replisome"/>
    <property type="evidence" value="ECO:0007669"/>
    <property type="project" value="TreeGrafter"/>
</dbReference>
<accession>A0A9W6LQJ6</accession>
<keyword evidence="5" id="KW-0378">Hydrolase</keyword>
<keyword evidence="8" id="KW-0238">DNA-binding</keyword>
<dbReference type="GO" id="GO:0043138">
    <property type="term" value="F:3'-5' DNA helicase activity"/>
    <property type="evidence" value="ECO:0007669"/>
    <property type="project" value="UniProtKB-EC"/>
</dbReference>
<evidence type="ECO:0000256" key="2">
    <source>
        <dbReference type="ARBA" id="ARBA00005446"/>
    </source>
</evidence>
<dbReference type="GO" id="GO:0006310">
    <property type="term" value="P:DNA recombination"/>
    <property type="evidence" value="ECO:0007669"/>
    <property type="project" value="InterPro"/>
</dbReference>
<comment type="similarity">
    <text evidence="2">Belongs to the helicase family. RecQ subfamily.</text>
</comment>
<dbReference type="AlphaFoldDB" id="A0A9W6LQJ6"/>
<feature type="domain" description="Helicase C-terminal" evidence="16">
    <location>
        <begin position="229"/>
        <end position="374"/>
    </location>
</feature>
<dbReference type="SUPFAM" id="SSF52540">
    <property type="entry name" value="P-loop containing nucleoside triphosphate hydrolases"/>
    <property type="match status" value="1"/>
</dbReference>
<gene>
    <name evidence="17" type="ORF">LMG27198_02910</name>
</gene>
<dbReference type="Gene3D" id="3.40.50.300">
    <property type="entry name" value="P-loop containing nucleotide triphosphate hydrolases"/>
    <property type="match status" value="2"/>
</dbReference>
<evidence type="ECO:0000256" key="12">
    <source>
        <dbReference type="ARBA" id="ARBA00044535"/>
    </source>
</evidence>
<keyword evidence="3" id="KW-0479">Metal-binding</keyword>
<dbReference type="Pfam" id="PF16124">
    <property type="entry name" value="RecQ_Zn_bind"/>
    <property type="match status" value="1"/>
</dbReference>
<evidence type="ECO:0000256" key="4">
    <source>
        <dbReference type="ARBA" id="ARBA00022741"/>
    </source>
</evidence>
<dbReference type="InterPro" id="IPR014001">
    <property type="entry name" value="Helicase_ATP-bd"/>
</dbReference>
<dbReference type="PANTHER" id="PTHR13710:SF105">
    <property type="entry name" value="ATP-DEPENDENT DNA HELICASE Q1"/>
    <property type="match status" value="1"/>
</dbReference>
<keyword evidence="4" id="KW-0547">Nucleotide-binding</keyword>
<dbReference type="RefSeq" id="WP_281799868.1">
    <property type="nucleotide sequence ID" value="NZ_BSEC01000001.1"/>
</dbReference>
<dbReference type="PROSITE" id="PS51192">
    <property type="entry name" value="HELICASE_ATP_BIND_1"/>
    <property type="match status" value="1"/>
</dbReference>
<evidence type="ECO:0000313" key="18">
    <source>
        <dbReference type="Proteomes" id="UP001144323"/>
    </source>
</evidence>
<dbReference type="Pfam" id="PF00271">
    <property type="entry name" value="Helicase_C"/>
    <property type="match status" value="1"/>
</dbReference>
<dbReference type="InterPro" id="IPR011545">
    <property type="entry name" value="DEAD/DEAH_box_helicase_dom"/>
</dbReference>
<dbReference type="EC" id="5.6.2.4" evidence="11"/>
<evidence type="ECO:0000256" key="11">
    <source>
        <dbReference type="ARBA" id="ARBA00034808"/>
    </source>
</evidence>
<dbReference type="InterPro" id="IPR027417">
    <property type="entry name" value="P-loop_NTPase"/>
</dbReference>
<evidence type="ECO:0000256" key="6">
    <source>
        <dbReference type="ARBA" id="ARBA00022806"/>
    </source>
</evidence>
<evidence type="ECO:0000313" key="17">
    <source>
        <dbReference type="EMBL" id="GLI91299.1"/>
    </source>
</evidence>
<evidence type="ECO:0000256" key="1">
    <source>
        <dbReference type="ARBA" id="ARBA00001946"/>
    </source>
</evidence>
<dbReference type="CDD" id="cd17920">
    <property type="entry name" value="DEXHc_RecQ"/>
    <property type="match status" value="1"/>
</dbReference>
<sequence length="534" mass="57556">MRRDDSDILSQHGPDAARQLLRSKFGFADFLPGQAEVIAAVLAGRDALAVMPTGSGKSLLYQLPAAAGPGLVVVASPLIALMRDQLRALADKGVPAVALHSAQEDDEAMAAIDAVSTGRARLLYVSPERLAQEGTQNLLRKNRVTLFAVDEAHCVSHWGHDFRPDYRELGEIARKLGAPVLAVTATAGPRTRADIARVLFAREPEIFLRSFARPNLALAFARKRPGVKQITAFIGRAQESGIVYCGSRRMADALAADLARQGVDALPYHAGLDAYTRAAHQDAFFERKGVVMVATIAFGMGVDKADVRFIVHADPPTSIEGYYQEIGRAGRDGAPARTLTLFTPRELALRWGAPEIDPENEAAAGAYARRRAMARLCVTPACRFQTLLAEFGEASAPCGACDHCRGGPLALGRRLGARLLGWRAAAESRLLRYSAAPVDEPPSDPAPAAAPLPDAVAPAAEPLRLTVDEMRLLRALESERAALARKYRIAARRIASDATLREIARGRPKRADDPLLADVMDARTFLRVIEKAEP</sequence>
<dbReference type="Gene3D" id="1.10.150.80">
    <property type="entry name" value="HRDC domain"/>
    <property type="match status" value="1"/>
</dbReference>
<dbReference type="GO" id="GO:0006281">
    <property type="term" value="P:DNA repair"/>
    <property type="evidence" value="ECO:0007669"/>
    <property type="project" value="TreeGrafter"/>
</dbReference>
<evidence type="ECO:0000259" key="16">
    <source>
        <dbReference type="PROSITE" id="PS51194"/>
    </source>
</evidence>
<dbReference type="Proteomes" id="UP001144323">
    <property type="component" value="Unassembled WGS sequence"/>
</dbReference>
<dbReference type="GO" id="GO:0046872">
    <property type="term" value="F:metal ion binding"/>
    <property type="evidence" value="ECO:0007669"/>
    <property type="project" value="UniProtKB-KW"/>
</dbReference>
<dbReference type="InterPro" id="IPR010997">
    <property type="entry name" value="HRDC-like_sf"/>
</dbReference>
<keyword evidence="7" id="KW-0067">ATP-binding</keyword>
<evidence type="ECO:0000256" key="7">
    <source>
        <dbReference type="ARBA" id="ARBA00022840"/>
    </source>
</evidence>
<dbReference type="GO" id="GO:0009378">
    <property type="term" value="F:four-way junction helicase activity"/>
    <property type="evidence" value="ECO:0007669"/>
    <property type="project" value="TreeGrafter"/>
</dbReference>
<feature type="domain" description="Helicase ATP-binding" evidence="15">
    <location>
        <begin position="38"/>
        <end position="205"/>
    </location>
</feature>
<dbReference type="FunFam" id="3.40.50.300:FF:001389">
    <property type="entry name" value="ATP-dependent DNA helicase RecQ"/>
    <property type="match status" value="1"/>
</dbReference>
<evidence type="ECO:0000256" key="8">
    <source>
        <dbReference type="ARBA" id="ARBA00023125"/>
    </source>
</evidence>
<evidence type="ECO:0000259" key="14">
    <source>
        <dbReference type="PROSITE" id="PS50967"/>
    </source>
</evidence>
<evidence type="ECO:0000256" key="10">
    <source>
        <dbReference type="ARBA" id="ARBA00034617"/>
    </source>
</evidence>
<dbReference type="NCBIfam" id="TIGR00614">
    <property type="entry name" value="recQ_fam"/>
    <property type="match status" value="1"/>
</dbReference>
<comment type="caution">
    <text evidence="17">The sequence shown here is derived from an EMBL/GenBank/DDBJ whole genome shotgun (WGS) entry which is preliminary data.</text>
</comment>
<dbReference type="PANTHER" id="PTHR13710">
    <property type="entry name" value="DNA HELICASE RECQ FAMILY MEMBER"/>
    <property type="match status" value="1"/>
</dbReference>
<dbReference type="PROSITE" id="PS51194">
    <property type="entry name" value="HELICASE_CTER"/>
    <property type="match status" value="1"/>
</dbReference>
<dbReference type="GO" id="GO:0005737">
    <property type="term" value="C:cytoplasm"/>
    <property type="evidence" value="ECO:0007669"/>
    <property type="project" value="TreeGrafter"/>
</dbReference>
<keyword evidence="9" id="KW-0413">Isomerase</keyword>
<dbReference type="GO" id="GO:0016787">
    <property type="term" value="F:hydrolase activity"/>
    <property type="evidence" value="ECO:0007669"/>
    <property type="project" value="UniProtKB-KW"/>
</dbReference>
<dbReference type="InterPro" id="IPR032284">
    <property type="entry name" value="RecQ_Zn-bd"/>
</dbReference>
<dbReference type="GO" id="GO:0003677">
    <property type="term" value="F:DNA binding"/>
    <property type="evidence" value="ECO:0007669"/>
    <property type="project" value="UniProtKB-KW"/>
</dbReference>
<evidence type="ECO:0000256" key="13">
    <source>
        <dbReference type="ARBA" id="ARBA00044550"/>
    </source>
</evidence>
<evidence type="ECO:0000256" key="9">
    <source>
        <dbReference type="ARBA" id="ARBA00023235"/>
    </source>
</evidence>
<comment type="cofactor">
    <cofactor evidence="1">
        <name>Mg(2+)</name>
        <dbReference type="ChEBI" id="CHEBI:18420"/>
    </cofactor>
</comment>
<dbReference type="Pfam" id="PF00570">
    <property type="entry name" value="HRDC"/>
    <property type="match status" value="1"/>
</dbReference>
<evidence type="ECO:0000256" key="5">
    <source>
        <dbReference type="ARBA" id="ARBA00022801"/>
    </source>
</evidence>
<organism evidence="17 18">
    <name type="scientific">Methylocystis echinoides</name>
    <dbReference type="NCBI Taxonomy" id="29468"/>
    <lineage>
        <taxon>Bacteria</taxon>
        <taxon>Pseudomonadati</taxon>
        <taxon>Pseudomonadota</taxon>
        <taxon>Alphaproteobacteria</taxon>
        <taxon>Hyphomicrobiales</taxon>
        <taxon>Methylocystaceae</taxon>
        <taxon>Methylocystis</taxon>
    </lineage>
</organism>